<dbReference type="InterPro" id="IPR002514">
    <property type="entry name" value="Transposase_8"/>
</dbReference>
<dbReference type="Gene3D" id="1.10.10.60">
    <property type="entry name" value="Homeodomain-like"/>
    <property type="match status" value="1"/>
</dbReference>
<evidence type="ECO:0000313" key="1">
    <source>
        <dbReference type="EMBL" id="MEM5421225.1"/>
    </source>
</evidence>
<sequence length="97" mass="11456">MERKQYKRYSREFKLKSVRLASLGEKPKAQIARELGIRVNQLRNWRLEFEEEERIGAPKRAPAQEEDVAKFRHENARLLEENELLKKAAIYSARGST</sequence>
<dbReference type="SUPFAM" id="SSF46689">
    <property type="entry name" value="Homeodomain-like"/>
    <property type="match status" value="1"/>
</dbReference>
<dbReference type="EMBL" id="JAYMRV010000002">
    <property type="protein sequence ID" value="MEM5421225.1"/>
    <property type="molecule type" value="Genomic_DNA"/>
</dbReference>
<keyword evidence="2" id="KW-1185">Reference proteome</keyword>
<accession>A0ABU9RMB9</accession>
<organism evidence="1 2">
    <name type="scientific">Paraburkholderia ferrariae</name>
    <dbReference type="NCBI Taxonomy" id="386056"/>
    <lineage>
        <taxon>Bacteria</taxon>
        <taxon>Pseudomonadati</taxon>
        <taxon>Pseudomonadota</taxon>
        <taxon>Betaproteobacteria</taxon>
        <taxon>Burkholderiales</taxon>
        <taxon>Burkholderiaceae</taxon>
        <taxon>Paraburkholderia</taxon>
    </lineage>
</organism>
<comment type="caution">
    <text evidence="1">The sequence shown here is derived from an EMBL/GenBank/DDBJ whole genome shotgun (WGS) entry which is preliminary data.</text>
</comment>
<evidence type="ECO:0000313" key="2">
    <source>
        <dbReference type="Proteomes" id="UP001489897"/>
    </source>
</evidence>
<proteinExistence type="predicted"/>
<dbReference type="Pfam" id="PF01527">
    <property type="entry name" value="HTH_Tnp_1"/>
    <property type="match status" value="1"/>
</dbReference>
<name>A0ABU9RMB9_9BURK</name>
<reference evidence="1 2" key="1">
    <citation type="submission" date="2024-01" db="EMBL/GenBank/DDBJ databases">
        <title>The diversity of rhizobia nodulating Mimosa spp. in eleven states of Brazil covering several biomes is determined by host plant, location, and edaphic factors.</title>
        <authorList>
            <person name="Rouws L."/>
            <person name="Barauna A."/>
            <person name="Beukes C."/>
            <person name="De Faria S.M."/>
            <person name="Gross E."/>
            <person name="Dos Reis Junior F.B."/>
            <person name="Simon M."/>
            <person name="Maluk M."/>
            <person name="Odee D.W."/>
            <person name="Kenicer G."/>
            <person name="Young J.P.W."/>
            <person name="Reis V.M."/>
            <person name="Zilli J."/>
            <person name="James E.K."/>
        </authorList>
    </citation>
    <scope>NUCLEOTIDE SEQUENCE [LARGE SCALE GENOMIC DNA]</scope>
    <source>
        <strain evidence="1 2">JPY167</strain>
    </source>
</reference>
<dbReference type="InterPro" id="IPR009057">
    <property type="entry name" value="Homeodomain-like_sf"/>
</dbReference>
<dbReference type="Proteomes" id="UP001489897">
    <property type="component" value="Unassembled WGS sequence"/>
</dbReference>
<dbReference type="RefSeq" id="WP_342946546.1">
    <property type="nucleotide sequence ID" value="NZ_JAYMRV010000002.1"/>
</dbReference>
<gene>
    <name evidence="1" type="ORF">VSR73_09155</name>
</gene>
<protein>
    <submittedName>
        <fullName evidence="1">Transposase</fullName>
    </submittedName>
</protein>